<comment type="caution">
    <text evidence="2">The sequence shown here is derived from an EMBL/GenBank/DDBJ whole genome shotgun (WGS) entry which is preliminary data.</text>
</comment>
<dbReference type="SUPFAM" id="SSF54695">
    <property type="entry name" value="POZ domain"/>
    <property type="match status" value="1"/>
</dbReference>
<dbReference type="InterPro" id="IPR011333">
    <property type="entry name" value="SKP1/BTB/POZ_sf"/>
</dbReference>
<dbReference type="Gene3D" id="3.30.710.10">
    <property type="entry name" value="Potassium Channel Kv1.1, Chain A"/>
    <property type="match status" value="1"/>
</dbReference>
<organism evidence="2 3">
    <name type="scientific">Daphnia galeata</name>
    <dbReference type="NCBI Taxonomy" id="27404"/>
    <lineage>
        <taxon>Eukaryota</taxon>
        <taxon>Metazoa</taxon>
        <taxon>Ecdysozoa</taxon>
        <taxon>Arthropoda</taxon>
        <taxon>Crustacea</taxon>
        <taxon>Branchiopoda</taxon>
        <taxon>Diplostraca</taxon>
        <taxon>Cladocera</taxon>
        <taxon>Anomopoda</taxon>
        <taxon>Daphniidae</taxon>
        <taxon>Daphnia</taxon>
    </lineage>
</organism>
<evidence type="ECO:0000259" key="1">
    <source>
        <dbReference type="PROSITE" id="PS50097"/>
    </source>
</evidence>
<reference evidence="2" key="1">
    <citation type="submission" date="2021-11" db="EMBL/GenBank/DDBJ databases">
        <authorList>
            <person name="Schell T."/>
        </authorList>
    </citation>
    <scope>NUCLEOTIDE SEQUENCE</scope>
    <source>
        <strain evidence="2">M5</strain>
    </source>
</reference>
<dbReference type="GO" id="GO:0051260">
    <property type="term" value="P:protein homooligomerization"/>
    <property type="evidence" value="ECO:0007669"/>
    <property type="project" value="InterPro"/>
</dbReference>
<dbReference type="OrthoDB" id="6077599at2759"/>
<dbReference type="InterPro" id="IPR047876">
    <property type="entry name" value="SHKBP1/KCTD3"/>
</dbReference>
<sequence>MNDNQFDKIINLNVGGKQFSTSGQTLTWIPDTFFTSLLSGTLVDDRGPIFIERYSTLFTHVLNYLHTKEIHLTEAIGMRGLCMKLSSMESLHSQQLKLVQELEHSSCSNELYYGCLNPPSVPFPDVTNEDGEANLVGDGLQQNCYNLL</sequence>
<gene>
    <name evidence="2" type="ORF">DGAL_LOCUS4025</name>
</gene>
<dbReference type="PANTHER" id="PTHR15859">
    <property type="entry name" value="SETA BINDING PROTEIN 1"/>
    <property type="match status" value="1"/>
</dbReference>
<protein>
    <recommendedName>
        <fullName evidence="1">BTB domain-containing protein</fullName>
    </recommendedName>
</protein>
<accession>A0A8J2WK38</accession>
<dbReference type="Pfam" id="PF02214">
    <property type="entry name" value="BTB_2"/>
    <property type="match status" value="1"/>
</dbReference>
<dbReference type="EMBL" id="CAKKLH010000065">
    <property type="protein sequence ID" value="CAH0101687.1"/>
    <property type="molecule type" value="Genomic_DNA"/>
</dbReference>
<dbReference type="PROSITE" id="PS50097">
    <property type="entry name" value="BTB"/>
    <property type="match status" value="1"/>
</dbReference>
<dbReference type="Proteomes" id="UP000789390">
    <property type="component" value="Unassembled WGS sequence"/>
</dbReference>
<dbReference type="AlphaFoldDB" id="A0A8J2WK38"/>
<proteinExistence type="predicted"/>
<evidence type="ECO:0000313" key="3">
    <source>
        <dbReference type="Proteomes" id="UP000789390"/>
    </source>
</evidence>
<dbReference type="InterPro" id="IPR000210">
    <property type="entry name" value="BTB/POZ_dom"/>
</dbReference>
<feature type="domain" description="BTB" evidence="1">
    <location>
        <begin position="6"/>
        <end position="74"/>
    </location>
</feature>
<dbReference type="InterPro" id="IPR003131">
    <property type="entry name" value="T1-type_BTB"/>
</dbReference>
<name>A0A8J2WK38_9CRUS</name>
<evidence type="ECO:0000313" key="2">
    <source>
        <dbReference type="EMBL" id="CAH0101687.1"/>
    </source>
</evidence>
<keyword evidence="3" id="KW-1185">Reference proteome</keyword>
<dbReference type="PANTHER" id="PTHR15859:SF1">
    <property type="entry name" value="BTB DOMAIN-CONTAINING PROTEIN"/>
    <property type="match status" value="1"/>
</dbReference>